<dbReference type="OrthoDB" id="5673at2759"/>
<evidence type="ECO:0000256" key="14">
    <source>
        <dbReference type="ARBA" id="ARBA00048889"/>
    </source>
</evidence>
<dbReference type="GeneID" id="16996810"/>
<comment type="catalytic activity">
    <reaction evidence="14">
        <text>phytol + CTP = phytyl phosphate + CDP + H(+)</text>
        <dbReference type="Rhea" id="RHEA:38055"/>
        <dbReference type="ChEBI" id="CHEBI:15378"/>
        <dbReference type="ChEBI" id="CHEBI:17327"/>
        <dbReference type="ChEBI" id="CHEBI:37563"/>
        <dbReference type="ChEBI" id="CHEBI:58069"/>
        <dbReference type="ChEBI" id="CHEBI:75483"/>
        <dbReference type="EC" id="2.7.1.182"/>
    </reaction>
</comment>
<dbReference type="eggNOG" id="KOG4453">
    <property type="taxonomic scope" value="Eukaryota"/>
</dbReference>
<dbReference type="KEGG" id="cme:CYME_CMR252C"/>
<evidence type="ECO:0000256" key="2">
    <source>
        <dbReference type="ARBA" id="ARBA00004229"/>
    </source>
</evidence>
<dbReference type="RefSeq" id="XP_005538511.1">
    <property type="nucleotide sequence ID" value="XM_005538454.1"/>
</dbReference>
<keyword evidence="10 15" id="KW-1133">Transmembrane helix</keyword>
<keyword evidence="4" id="KW-0150">Chloroplast</keyword>
<keyword evidence="6" id="KW-0808">Transferase</keyword>
<dbReference type="PANTHER" id="PTHR32523">
    <property type="entry name" value="PHYTOL KINASE 1, CHLOROPLASTIC"/>
    <property type="match status" value="1"/>
</dbReference>
<sequence length="450" mass="48868">MRLVHRRARPGDSVCFVWPALGTLRRYLDVAQHPTNATQTIAVWRRRCWGSCCFQPDNRGQVPRNAQRHCTRGGQDNETRSRFTGWHAHELEVKGSVWQRRLPSVGVFASRDASRWRQYLETLGAALVGTLSAPCYASGSTVARESLQVVHGNALVTRDLAAAVFALIGSYAWLKIWDWLATNGYIESTLSRKIVHITSVPLFMLSWPLFAENHVAAGAVPAGVSLQSWSTFLSMAARSSQGIAAMVPAILSVRLLLAGLGLSQDTLVNALARQKAAMQKWIREHADEDGASEQSMTANASMVVQGDRSEALKGPLYYCLATTVCTFLFWRGPSPVGILALIQMCVGDGMADLIGRRWRTPKWPLPRGGGSQKTIGGTTVFIVSAFLVSCLYIAIFHAWGYVDIGIAAAAARIAMLTVCCAVVELVAPGDDNITVPLSACLIGSLLFPGN</sequence>
<reference evidence="16 17" key="2">
    <citation type="journal article" date="2007" name="BMC Biol.">
        <title>A 100%-complete sequence reveals unusually simple genomic features in the hot-spring red alga Cyanidioschyzon merolae.</title>
        <authorList>
            <person name="Nozaki H."/>
            <person name="Takano H."/>
            <person name="Misumi O."/>
            <person name="Terasawa K."/>
            <person name="Matsuzaki M."/>
            <person name="Maruyama S."/>
            <person name="Nishida K."/>
            <person name="Yagisawa F."/>
            <person name="Yoshida Y."/>
            <person name="Fujiwara T."/>
            <person name="Takio S."/>
            <person name="Tamura K."/>
            <person name="Chung S.J."/>
            <person name="Nakamura S."/>
            <person name="Kuroiwa H."/>
            <person name="Tanaka K."/>
            <person name="Sato N."/>
            <person name="Kuroiwa T."/>
        </authorList>
    </citation>
    <scope>NUCLEOTIDE SEQUENCE [LARGE SCALE GENOMIC DNA]</scope>
    <source>
        <strain evidence="16 17">10D</strain>
    </source>
</reference>
<comment type="subcellular location">
    <subcellularLocation>
        <location evidence="1">Membrane</location>
        <topology evidence="1">Multi-pass membrane protein</topology>
    </subcellularLocation>
    <subcellularLocation>
        <location evidence="2">Plastid</location>
        <location evidence="2">Chloroplast</location>
    </subcellularLocation>
</comment>
<feature type="transmembrane region" description="Helical" evidence="15">
    <location>
        <begin position="404"/>
        <end position="427"/>
    </location>
</feature>
<evidence type="ECO:0000313" key="17">
    <source>
        <dbReference type="Proteomes" id="UP000007014"/>
    </source>
</evidence>
<comment type="pathway">
    <text evidence="12">Cofactor biosynthesis; tocopherol biosynthesis.</text>
</comment>
<dbReference type="PANTHER" id="PTHR32523:SF8">
    <property type="entry name" value="DOLICHOL KINASE"/>
    <property type="match status" value="1"/>
</dbReference>
<organism evidence="16 17">
    <name type="scientific">Cyanidioschyzon merolae (strain NIES-3377 / 10D)</name>
    <name type="common">Unicellular red alga</name>
    <dbReference type="NCBI Taxonomy" id="280699"/>
    <lineage>
        <taxon>Eukaryota</taxon>
        <taxon>Rhodophyta</taxon>
        <taxon>Bangiophyceae</taxon>
        <taxon>Cyanidiales</taxon>
        <taxon>Cyanidiaceae</taxon>
        <taxon>Cyanidioschyzon</taxon>
    </lineage>
</organism>
<evidence type="ECO:0000313" key="16">
    <source>
        <dbReference type="EMBL" id="BAM82475.1"/>
    </source>
</evidence>
<evidence type="ECO:0000256" key="6">
    <source>
        <dbReference type="ARBA" id="ARBA00022679"/>
    </source>
</evidence>
<dbReference type="GO" id="GO:0016020">
    <property type="term" value="C:membrane"/>
    <property type="evidence" value="ECO:0007669"/>
    <property type="project" value="UniProtKB-SubCell"/>
</dbReference>
<dbReference type="Gramene" id="CMR252CT">
    <property type="protein sequence ID" value="CMR252CT"/>
    <property type="gene ID" value="CMR252C"/>
</dbReference>
<dbReference type="GO" id="GO:0010276">
    <property type="term" value="F:phytol kinase activity"/>
    <property type="evidence" value="ECO:0007669"/>
    <property type="project" value="UniProtKB-EC"/>
</dbReference>
<dbReference type="Proteomes" id="UP000007014">
    <property type="component" value="Chromosome 18"/>
</dbReference>
<accession>M1V6T3</accession>
<feature type="transmembrane region" description="Helical" evidence="15">
    <location>
        <begin position="375"/>
        <end position="398"/>
    </location>
</feature>
<keyword evidence="8" id="KW-0418">Kinase</keyword>
<name>M1V6T3_CYAM1</name>
<keyword evidence="9" id="KW-0809">Transit peptide</keyword>
<protein>
    <recommendedName>
        <fullName evidence="13">phytol kinase</fullName>
        <ecNumber evidence="13">2.7.1.182</ecNumber>
    </recommendedName>
</protein>
<dbReference type="EC" id="2.7.1.182" evidence="13"/>
<evidence type="ECO:0000256" key="7">
    <source>
        <dbReference type="ARBA" id="ARBA00022692"/>
    </source>
</evidence>
<dbReference type="EMBL" id="AP006500">
    <property type="protein sequence ID" value="BAM82475.1"/>
    <property type="molecule type" value="Genomic_DNA"/>
</dbReference>
<reference evidence="16 17" key="1">
    <citation type="journal article" date="2004" name="Nature">
        <title>Genome sequence of the ultrasmall unicellular red alga Cyanidioschyzon merolae 10D.</title>
        <authorList>
            <person name="Matsuzaki M."/>
            <person name="Misumi O."/>
            <person name="Shin-i T."/>
            <person name="Maruyama S."/>
            <person name="Takahara M."/>
            <person name="Miyagishima S."/>
            <person name="Mori T."/>
            <person name="Nishida K."/>
            <person name="Yagisawa F."/>
            <person name="Nishida K."/>
            <person name="Yoshida Y."/>
            <person name="Nishimura Y."/>
            <person name="Nakao S."/>
            <person name="Kobayashi T."/>
            <person name="Momoyama Y."/>
            <person name="Higashiyama T."/>
            <person name="Minoda A."/>
            <person name="Sano M."/>
            <person name="Nomoto H."/>
            <person name="Oishi K."/>
            <person name="Hayashi H."/>
            <person name="Ohta F."/>
            <person name="Nishizaka S."/>
            <person name="Haga S."/>
            <person name="Miura S."/>
            <person name="Morishita T."/>
            <person name="Kabeya Y."/>
            <person name="Terasawa K."/>
            <person name="Suzuki Y."/>
            <person name="Ishii Y."/>
            <person name="Asakawa S."/>
            <person name="Takano H."/>
            <person name="Ohta N."/>
            <person name="Kuroiwa H."/>
            <person name="Tanaka K."/>
            <person name="Shimizu N."/>
            <person name="Sugano S."/>
            <person name="Sato N."/>
            <person name="Nozaki H."/>
            <person name="Ogasawara N."/>
            <person name="Kohara Y."/>
            <person name="Kuroiwa T."/>
        </authorList>
    </citation>
    <scope>NUCLEOTIDE SEQUENCE [LARGE SCALE GENOMIC DNA]</scope>
    <source>
        <strain evidence="16 17">10D</strain>
    </source>
</reference>
<keyword evidence="7 15" id="KW-0812">Transmembrane</keyword>
<evidence type="ECO:0000256" key="5">
    <source>
        <dbReference type="ARBA" id="ARBA00022640"/>
    </source>
</evidence>
<evidence type="ECO:0000256" key="9">
    <source>
        <dbReference type="ARBA" id="ARBA00022946"/>
    </source>
</evidence>
<comment type="similarity">
    <text evidence="3">Belongs to the polyprenol kinase family.</text>
</comment>
<evidence type="ECO:0000256" key="4">
    <source>
        <dbReference type="ARBA" id="ARBA00022528"/>
    </source>
</evidence>
<keyword evidence="11 15" id="KW-0472">Membrane</keyword>
<evidence type="ECO:0000256" key="11">
    <source>
        <dbReference type="ARBA" id="ARBA00023136"/>
    </source>
</evidence>
<evidence type="ECO:0000256" key="8">
    <source>
        <dbReference type="ARBA" id="ARBA00022777"/>
    </source>
</evidence>
<evidence type="ECO:0000256" key="13">
    <source>
        <dbReference type="ARBA" id="ARBA00039024"/>
    </source>
</evidence>
<dbReference type="HOGENOM" id="CLU_608854_0_0_1"/>
<keyword evidence="5" id="KW-0934">Plastid</keyword>
<evidence type="ECO:0000256" key="1">
    <source>
        <dbReference type="ARBA" id="ARBA00004141"/>
    </source>
</evidence>
<dbReference type="InterPro" id="IPR039606">
    <property type="entry name" value="Phytol/farnesol_kinase"/>
</dbReference>
<gene>
    <name evidence="16" type="ORF">CYME_CMR252C</name>
</gene>
<dbReference type="GO" id="GO:0009507">
    <property type="term" value="C:chloroplast"/>
    <property type="evidence" value="ECO:0007669"/>
    <property type="project" value="UniProtKB-SubCell"/>
</dbReference>
<proteinExistence type="inferred from homology"/>
<keyword evidence="17" id="KW-1185">Reference proteome</keyword>
<dbReference type="AlphaFoldDB" id="M1V6T3"/>
<evidence type="ECO:0000256" key="12">
    <source>
        <dbReference type="ARBA" id="ARBA00024015"/>
    </source>
</evidence>
<evidence type="ECO:0000256" key="3">
    <source>
        <dbReference type="ARBA" id="ARBA00010794"/>
    </source>
</evidence>
<evidence type="ECO:0000256" key="15">
    <source>
        <dbReference type="SAM" id="Phobius"/>
    </source>
</evidence>
<evidence type="ECO:0000256" key="10">
    <source>
        <dbReference type="ARBA" id="ARBA00022989"/>
    </source>
</evidence>